<keyword evidence="1" id="KW-0472">Membrane</keyword>
<feature type="transmembrane region" description="Helical" evidence="1">
    <location>
        <begin position="146"/>
        <end position="172"/>
    </location>
</feature>
<evidence type="ECO:0008006" key="4">
    <source>
        <dbReference type="Google" id="ProtNLM"/>
    </source>
</evidence>
<keyword evidence="1" id="KW-1133">Transmembrane helix</keyword>
<dbReference type="AlphaFoldDB" id="A0A1F8BPK2"/>
<feature type="transmembrane region" description="Helical" evidence="1">
    <location>
        <begin position="77"/>
        <end position="96"/>
    </location>
</feature>
<gene>
    <name evidence="2" type="ORF">A2961_01595</name>
</gene>
<feature type="transmembrane region" description="Helical" evidence="1">
    <location>
        <begin position="313"/>
        <end position="333"/>
    </location>
</feature>
<dbReference type="Proteomes" id="UP000177082">
    <property type="component" value="Unassembled WGS sequence"/>
</dbReference>
<feature type="transmembrane region" description="Helical" evidence="1">
    <location>
        <begin position="103"/>
        <end position="126"/>
    </location>
</feature>
<dbReference type="STRING" id="1802519.A2961_01595"/>
<protein>
    <recommendedName>
        <fullName evidence="4">Glycosyltransferase RgtA/B/C/D-like domain-containing protein</fullName>
    </recommendedName>
</protein>
<evidence type="ECO:0000256" key="1">
    <source>
        <dbReference type="SAM" id="Phobius"/>
    </source>
</evidence>
<sequence length="490" mass="56974">MYRIIKLIILFFVFLVFVYKAFVFLDPDFGWHYRMGEIVTSIGVPKTDPFSYTMSSFHFVDHEWLTNTLIYFFYNKMGMVGLSIIFTLVAFTAISLSGKGNILLFLLSTASVLPFFGVRPQVQSWLYLSLLFLLIRKQNLWKKFRFLVPFFIIFWANMHGSYAVGVAVLWVFVLTRSIRLESILMADILIVTVSTLATLINPYGFGIWREAWMQFTDTNLRWSINEWMPAVFSFNLPFMAMIALSGVFLWIYRRKIVLEKKVLYLVFLFQALSSVRHVPLWVVIAMPITIEAMNYFIEDLRNIKLGQVRLRKVLKFSIAGGLAIFLLQAFFALRGAESFNEDTFYPREAIYYLKQNGVCGRVFNDYGWGGYLIWKMPEAKVFIDGRMPSWRWNVSVPKEANWAMKEYSGVLSGDMGFERVFDKYGIGTVLVPVDKKESLYSVLARKIDSILFKKEEPFKLKEELTDKGFKEVYKDNVAVVFKASDCSLRI</sequence>
<dbReference type="EMBL" id="MGHF01000001">
    <property type="protein sequence ID" value="OGM65285.1"/>
    <property type="molecule type" value="Genomic_DNA"/>
</dbReference>
<accession>A0A1F8BPK2</accession>
<feature type="transmembrane region" description="Helical" evidence="1">
    <location>
        <begin position="184"/>
        <end position="207"/>
    </location>
</feature>
<feature type="transmembrane region" description="Helical" evidence="1">
    <location>
        <begin position="227"/>
        <end position="251"/>
    </location>
</feature>
<proteinExistence type="predicted"/>
<keyword evidence="1" id="KW-0812">Transmembrane</keyword>
<organism evidence="2 3">
    <name type="scientific">Candidatus Woesebacteria bacterium RIFCSPLOWO2_01_FULL_39_21</name>
    <dbReference type="NCBI Taxonomy" id="1802519"/>
    <lineage>
        <taxon>Bacteria</taxon>
        <taxon>Candidatus Woeseibacteriota</taxon>
    </lineage>
</organism>
<comment type="caution">
    <text evidence="2">The sequence shown here is derived from an EMBL/GenBank/DDBJ whole genome shotgun (WGS) entry which is preliminary data.</text>
</comment>
<feature type="transmembrane region" description="Helical" evidence="1">
    <location>
        <begin position="7"/>
        <end position="25"/>
    </location>
</feature>
<evidence type="ECO:0000313" key="3">
    <source>
        <dbReference type="Proteomes" id="UP000177082"/>
    </source>
</evidence>
<evidence type="ECO:0000313" key="2">
    <source>
        <dbReference type="EMBL" id="OGM65285.1"/>
    </source>
</evidence>
<reference evidence="2 3" key="1">
    <citation type="journal article" date="2016" name="Nat. Commun.">
        <title>Thousands of microbial genomes shed light on interconnected biogeochemical processes in an aquifer system.</title>
        <authorList>
            <person name="Anantharaman K."/>
            <person name="Brown C.T."/>
            <person name="Hug L.A."/>
            <person name="Sharon I."/>
            <person name="Castelle C.J."/>
            <person name="Probst A.J."/>
            <person name="Thomas B.C."/>
            <person name="Singh A."/>
            <person name="Wilkins M.J."/>
            <person name="Karaoz U."/>
            <person name="Brodie E.L."/>
            <person name="Williams K.H."/>
            <person name="Hubbard S.S."/>
            <person name="Banfield J.F."/>
        </authorList>
    </citation>
    <scope>NUCLEOTIDE SEQUENCE [LARGE SCALE GENOMIC DNA]</scope>
</reference>
<name>A0A1F8BPK2_9BACT</name>